<dbReference type="InterPro" id="IPR003582">
    <property type="entry name" value="ShKT_dom"/>
</dbReference>
<keyword evidence="2" id="KW-0865">Zymogen</keyword>
<dbReference type="Gene3D" id="1.10.10.1940">
    <property type="match status" value="2"/>
</dbReference>
<dbReference type="AlphaFoldDB" id="A0A914XF38"/>
<evidence type="ECO:0000259" key="7">
    <source>
        <dbReference type="PROSITE" id="PS51670"/>
    </source>
</evidence>
<keyword evidence="5 6" id="KW-0482">Metalloprotease</keyword>
<feature type="binding site" evidence="5">
    <location>
        <position position="187"/>
    </location>
    <ligand>
        <name>Zn(2+)</name>
        <dbReference type="ChEBI" id="CHEBI:29105"/>
        <note>catalytic</note>
    </ligand>
</feature>
<dbReference type="EC" id="3.4.24.-" evidence="6"/>
<name>A0A914XF38_9BILA</name>
<keyword evidence="9" id="KW-1185">Reference proteome</keyword>
<evidence type="ECO:0000256" key="6">
    <source>
        <dbReference type="RuleBase" id="RU361183"/>
    </source>
</evidence>
<comment type="function">
    <text evidence="1">Metalloprotease.</text>
</comment>
<dbReference type="InterPro" id="IPR006026">
    <property type="entry name" value="Peptidase_Metallo"/>
</dbReference>
<comment type="caution">
    <text evidence="4">Lacks conserved residue(s) required for the propagation of feature annotation.</text>
</comment>
<keyword evidence="5 6" id="KW-0378">Hydrolase</keyword>
<dbReference type="InterPro" id="IPR001506">
    <property type="entry name" value="Peptidase_M12A"/>
</dbReference>
<proteinExistence type="predicted"/>
<dbReference type="PANTHER" id="PTHR10127:SF883">
    <property type="entry name" value="ZINC METALLOPROTEINASE NAS-8"/>
    <property type="match status" value="1"/>
</dbReference>
<dbReference type="PANTHER" id="PTHR10127">
    <property type="entry name" value="DISCOIDIN, CUB, EGF, LAMININ , AND ZINC METALLOPROTEASE DOMAIN CONTAINING"/>
    <property type="match status" value="1"/>
</dbReference>
<dbReference type="GO" id="GO:0004222">
    <property type="term" value="F:metalloendopeptidase activity"/>
    <property type="evidence" value="ECO:0007669"/>
    <property type="project" value="UniProtKB-UniRule"/>
</dbReference>
<evidence type="ECO:0000259" key="8">
    <source>
        <dbReference type="PROSITE" id="PS51864"/>
    </source>
</evidence>
<feature type="binding site" evidence="5">
    <location>
        <position position="177"/>
    </location>
    <ligand>
        <name>Zn(2+)</name>
        <dbReference type="ChEBI" id="CHEBI:29105"/>
        <note>catalytic</note>
    </ligand>
</feature>
<organism evidence="9 10">
    <name type="scientific">Plectus sambesii</name>
    <dbReference type="NCBI Taxonomy" id="2011161"/>
    <lineage>
        <taxon>Eukaryota</taxon>
        <taxon>Metazoa</taxon>
        <taxon>Ecdysozoa</taxon>
        <taxon>Nematoda</taxon>
        <taxon>Chromadorea</taxon>
        <taxon>Plectida</taxon>
        <taxon>Plectina</taxon>
        <taxon>Plectoidea</taxon>
        <taxon>Plectidae</taxon>
        <taxon>Plectus</taxon>
    </lineage>
</organism>
<reference evidence="10" key="1">
    <citation type="submission" date="2022-11" db="UniProtKB">
        <authorList>
            <consortium name="WormBaseParasite"/>
        </authorList>
    </citation>
    <scope>IDENTIFICATION</scope>
</reference>
<sequence>MFLFLCYSRGKCESLPEATAKSHSFTASTTVKNEEIQARLSLWNATSPNALEDNIDNKGSVTETINQFLRQAIQEHSRRRARQAVKFIEQRWANGIIPYTVSAEYTAANRIVITNAMKEFEQISCIRFIPRTSEIDYIDIMPNRTRTTCYSSIGKAGGRQITSLIDDCLSDQYLVQHELMHAVGFGHEQSRTDRDQYIEYLPQNVENGFAAEFMIYDSDFLGLPYDYKSIMQYSGEVFAKPGTVTMRPVASARAQGITLDINRQFSPTDIQKLNIIANCPGYVTTTLTPLPTIPAPSSECVDRTTDCVTLVANGLCTQPLYQSLMSTQCRRSCSLCSGTAAACVDTDNRCAQWQQQNFCTSTFYSAEMRRQMCAKTCGLC</sequence>
<evidence type="ECO:0000256" key="4">
    <source>
        <dbReference type="PROSITE-ProRule" id="PRU01005"/>
    </source>
</evidence>
<feature type="domain" description="ShKT" evidence="7">
    <location>
        <begin position="343"/>
        <end position="380"/>
    </location>
</feature>
<dbReference type="SMART" id="SM00254">
    <property type="entry name" value="ShKT"/>
    <property type="match status" value="2"/>
</dbReference>
<dbReference type="Proteomes" id="UP000887566">
    <property type="component" value="Unplaced"/>
</dbReference>
<evidence type="ECO:0000256" key="5">
    <source>
        <dbReference type="PROSITE-ProRule" id="PRU01211"/>
    </source>
</evidence>
<accession>A0A914XF38</accession>
<feature type="domain" description="Peptidase M12A" evidence="8">
    <location>
        <begin position="83"/>
        <end position="280"/>
    </location>
</feature>
<dbReference type="Pfam" id="PF01549">
    <property type="entry name" value="ShK"/>
    <property type="match status" value="2"/>
</dbReference>
<feature type="domain" description="ShKT" evidence="7">
    <location>
        <begin position="300"/>
        <end position="336"/>
    </location>
</feature>
<comment type="cofactor">
    <cofactor evidence="5 6">
        <name>Zn(2+)</name>
        <dbReference type="ChEBI" id="CHEBI:29105"/>
    </cofactor>
    <text evidence="5 6">Binds 1 zinc ion per subunit.</text>
</comment>
<keyword evidence="5 6" id="KW-0479">Metal-binding</keyword>
<dbReference type="PROSITE" id="PS51670">
    <property type="entry name" value="SHKT"/>
    <property type="match status" value="2"/>
</dbReference>
<dbReference type="GO" id="GO:0006508">
    <property type="term" value="P:proteolysis"/>
    <property type="evidence" value="ECO:0007669"/>
    <property type="project" value="UniProtKB-KW"/>
</dbReference>
<dbReference type="WBParaSite" id="PSAMB.scaffold781size41445.g8570.t1">
    <property type="protein sequence ID" value="PSAMB.scaffold781size41445.g8570.t1"/>
    <property type="gene ID" value="PSAMB.scaffold781size41445.g8570"/>
</dbReference>
<dbReference type="SUPFAM" id="SSF55486">
    <property type="entry name" value="Metalloproteases ('zincins'), catalytic domain"/>
    <property type="match status" value="1"/>
</dbReference>
<dbReference type="PRINTS" id="PR00480">
    <property type="entry name" value="ASTACIN"/>
</dbReference>
<dbReference type="InterPro" id="IPR024079">
    <property type="entry name" value="MetalloPept_cat_dom_sf"/>
</dbReference>
<evidence type="ECO:0000256" key="1">
    <source>
        <dbReference type="ARBA" id="ARBA00002657"/>
    </source>
</evidence>
<dbReference type="PROSITE" id="PS51864">
    <property type="entry name" value="ASTACIN"/>
    <property type="match status" value="1"/>
</dbReference>
<evidence type="ECO:0000256" key="2">
    <source>
        <dbReference type="ARBA" id="ARBA00023145"/>
    </source>
</evidence>
<dbReference type="Pfam" id="PF01400">
    <property type="entry name" value="Astacin"/>
    <property type="match status" value="1"/>
</dbReference>
<feature type="active site" evidence="5">
    <location>
        <position position="178"/>
    </location>
</feature>
<dbReference type="GO" id="GO:0008270">
    <property type="term" value="F:zinc ion binding"/>
    <property type="evidence" value="ECO:0007669"/>
    <property type="project" value="UniProtKB-UniRule"/>
</dbReference>
<evidence type="ECO:0000313" key="10">
    <source>
        <dbReference type="WBParaSite" id="PSAMB.scaffold781size41445.g8570.t1"/>
    </source>
</evidence>
<evidence type="ECO:0000256" key="3">
    <source>
        <dbReference type="ARBA" id="ARBA00023157"/>
    </source>
</evidence>
<evidence type="ECO:0000313" key="9">
    <source>
        <dbReference type="Proteomes" id="UP000887566"/>
    </source>
</evidence>
<keyword evidence="3" id="KW-1015">Disulfide bond</keyword>
<keyword evidence="5 6" id="KW-0862">Zinc</keyword>
<protein>
    <recommendedName>
        <fullName evidence="6">Metalloendopeptidase</fullName>
        <ecNumber evidence="6">3.4.24.-</ecNumber>
    </recommendedName>
</protein>
<feature type="binding site" evidence="5">
    <location>
        <position position="181"/>
    </location>
    <ligand>
        <name>Zn(2+)</name>
        <dbReference type="ChEBI" id="CHEBI:29105"/>
        <note>catalytic</note>
    </ligand>
</feature>
<dbReference type="Gene3D" id="3.40.390.10">
    <property type="entry name" value="Collagenase (Catalytic Domain)"/>
    <property type="match status" value="1"/>
</dbReference>
<keyword evidence="5 6" id="KW-0645">Protease</keyword>
<dbReference type="SMART" id="SM00235">
    <property type="entry name" value="ZnMc"/>
    <property type="match status" value="1"/>
</dbReference>